<evidence type="ECO:0000313" key="3">
    <source>
        <dbReference type="Proteomes" id="UP000267536"/>
    </source>
</evidence>
<dbReference type="InterPro" id="IPR002575">
    <property type="entry name" value="Aminoglycoside_PTrfase"/>
</dbReference>
<dbReference type="EMBL" id="RKMH01000017">
    <property type="protein sequence ID" value="RPA57338.1"/>
    <property type="molecule type" value="Genomic_DNA"/>
</dbReference>
<name>A0A3N4G5G6_9ACTN</name>
<dbReference type="OrthoDB" id="115252at2"/>
<accession>A0A3N4G5G6</accession>
<feature type="domain" description="Aminoglycoside phosphotransferase" evidence="1">
    <location>
        <begin position="140"/>
        <end position="327"/>
    </location>
</feature>
<dbReference type="Pfam" id="PF01636">
    <property type="entry name" value="APH"/>
    <property type="match status" value="1"/>
</dbReference>
<dbReference type="Proteomes" id="UP000267536">
    <property type="component" value="Unassembled WGS sequence"/>
</dbReference>
<evidence type="ECO:0000259" key="1">
    <source>
        <dbReference type="Pfam" id="PF01636"/>
    </source>
</evidence>
<dbReference type="Gene3D" id="3.90.1200.10">
    <property type="match status" value="1"/>
</dbReference>
<dbReference type="SUPFAM" id="SSF56112">
    <property type="entry name" value="Protein kinase-like (PK-like)"/>
    <property type="match status" value="1"/>
</dbReference>
<reference evidence="2 3" key="1">
    <citation type="submission" date="2018-11" db="EMBL/GenBank/DDBJ databases">
        <title>Draft genome sequence of Gordonia sp. RS15-1S isolated from rice stems.</title>
        <authorList>
            <person name="Muangham S."/>
        </authorList>
    </citation>
    <scope>NUCLEOTIDE SEQUENCE [LARGE SCALE GENOMIC DNA]</scope>
    <source>
        <strain evidence="2 3">RS15-1S</strain>
    </source>
</reference>
<proteinExistence type="predicted"/>
<dbReference type="AlphaFoldDB" id="A0A3N4G5G6"/>
<evidence type="ECO:0000313" key="2">
    <source>
        <dbReference type="EMBL" id="RPA57338.1"/>
    </source>
</evidence>
<protein>
    <submittedName>
        <fullName evidence="2">DUF1679 domain-containing protein</fullName>
    </submittedName>
</protein>
<organism evidence="2 3">
    <name type="scientific">Gordonia oryzae</name>
    <dbReference type="NCBI Taxonomy" id="2487349"/>
    <lineage>
        <taxon>Bacteria</taxon>
        <taxon>Bacillati</taxon>
        <taxon>Actinomycetota</taxon>
        <taxon>Actinomycetes</taxon>
        <taxon>Mycobacteriales</taxon>
        <taxon>Gordoniaceae</taxon>
        <taxon>Gordonia</taxon>
    </lineage>
</organism>
<keyword evidence="3" id="KW-1185">Reference proteome</keyword>
<dbReference type="InterPro" id="IPR011009">
    <property type="entry name" value="Kinase-like_dom_sf"/>
</dbReference>
<sequence length="396" mass="43899">MSVSSTASLAQQVARVAGHRIAESVRPGRPAAPGTVPIGIDNITTDWLTAALCSSTPGAQVRGFTVSEGSAGTSARHPVTVEYNSVGADAGLPTELFTKTTPDMKTRLFTGLSDLFVGECNFYNLIRPRLTMEAPFGYHCDYDRGSCRSIVVMEDIARTRGAQFGSPQTLHIDKSCALDMASTMASYHSAFWDLDLDSEFNWLRTSSEWQRHLDSIINTEAMVRRGIKRAHDVLPRHLLRRADTIWPAFVTSLDLKVRGPLTLLHHDVHSKNWYVNAEGKMGLFDWQTIAAGTWAIDFSYAINCGLAIDDRREWLPEILDHYLDSLSGVSRAPAPAEARLLYRQQSIHGLIFWLATIGAGRFQPDLHDEKDCLINIERLASAVDDEDTLDALLNLQ</sequence>
<gene>
    <name evidence="2" type="ORF">EF294_18975</name>
</gene>
<comment type="caution">
    <text evidence="2">The sequence shown here is derived from an EMBL/GenBank/DDBJ whole genome shotgun (WGS) entry which is preliminary data.</text>
</comment>